<comment type="caution">
    <text evidence="3">The sequence shown here is derived from an EMBL/GenBank/DDBJ whole genome shotgun (WGS) entry which is preliminary data.</text>
</comment>
<dbReference type="AlphaFoldDB" id="A0A9X4MHK8"/>
<feature type="binding site" evidence="1">
    <location>
        <position position="282"/>
    </location>
    <ligand>
        <name>[2Fe-2S] cluster</name>
        <dbReference type="ChEBI" id="CHEBI:190135"/>
    </ligand>
</feature>
<dbReference type="InterPro" id="IPR039261">
    <property type="entry name" value="FNR_nucleotide-bd"/>
</dbReference>
<dbReference type="EMBL" id="JAPHEH010000001">
    <property type="protein sequence ID" value="MDG4475990.1"/>
    <property type="molecule type" value="Genomic_DNA"/>
</dbReference>
<keyword evidence="4" id="KW-1185">Reference proteome</keyword>
<dbReference type="InterPro" id="IPR017938">
    <property type="entry name" value="Riboflavin_synthase-like_b-brl"/>
</dbReference>
<comment type="cofactor">
    <cofactor evidence="1">
        <name>[2Fe-2S] cluster</name>
        <dbReference type="ChEBI" id="CHEBI:190135"/>
    </cofactor>
    <text evidence="1">Binds 1 [2Fe-2S] cluster per subunit.</text>
</comment>
<dbReference type="GO" id="GO:0046872">
    <property type="term" value="F:metal ion binding"/>
    <property type="evidence" value="ECO:0007669"/>
    <property type="project" value="UniProtKB-KW"/>
</dbReference>
<dbReference type="GO" id="GO:0050660">
    <property type="term" value="F:flavin adenine dinucleotide binding"/>
    <property type="evidence" value="ECO:0007669"/>
    <property type="project" value="InterPro"/>
</dbReference>
<dbReference type="Pfam" id="PF10418">
    <property type="entry name" value="DHODB_Fe-S_bind"/>
    <property type="match status" value="1"/>
</dbReference>
<dbReference type="PRINTS" id="PR00410">
    <property type="entry name" value="PHEHYDRXLASE"/>
</dbReference>
<dbReference type="Gene3D" id="3.40.50.80">
    <property type="entry name" value="Nucleotide-binding domain of ferredoxin-NADP reductase (FNR) module"/>
    <property type="match status" value="1"/>
</dbReference>
<dbReference type="RefSeq" id="WP_307632960.1">
    <property type="nucleotide sequence ID" value="NZ_JAPHEH010000001.1"/>
</dbReference>
<protein>
    <submittedName>
        <fullName evidence="3">FAD/NAD(P)-binding protein</fullName>
    </submittedName>
</protein>
<feature type="binding site" evidence="1">
    <location>
        <position position="266"/>
    </location>
    <ligand>
        <name>[2Fe-2S] cluster</name>
        <dbReference type="ChEBI" id="CHEBI:190135"/>
    </ligand>
</feature>
<sequence>MQNKLNFIDILGQNPDSRRKEDPSSFEYTLPAEITNIYQLTTNEKLYQIQIIDPGQRNRFSFRPGQFVMLELPGIGEAPFSISSSPVRRGDLELCIRAVGNLTNFLARLERGARVGISGPFGTSFPLEKMQGQDILLIGGGLGIVPLRSPLLSVLENRSKYGRVDIMYGAKSPAELLFTYQYEEWRRFDINLGITVDRADTSWQGRTGLITELLQERISQATSLRENTYAIVCGPPVMFHFVCKMLTEAGLPMQKMFVSLERRMHCGRGKCCRCNIGSTYTCLDGPVFDYWSVMNLKEAI</sequence>
<keyword evidence="1" id="KW-0479">Metal-binding</keyword>
<dbReference type="GO" id="GO:0016491">
    <property type="term" value="F:oxidoreductase activity"/>
    <property type="evidence" value="ECO:0007669"/>
    <property type="project" value="InterPro"/>
</dbReference>
<dbReference type="InterPro" id="IPR008333">
    <property type="entry name" value="Cbr1-like_FAD-bd_dom"/>
</dbReference>
<dbReference type="CDD" id="cd06221">
    <property type="entry name" value="sulfite_reductase_like"/>
    <property type="match status" value="1"/>
</dbReference>
<dbReference type="InterPro" id="IPR017927">
    <property type="entry name" value="FAD-bd_FR_type"/>
</dbReference>
<dbReference type="InterPro" id="IPR050353">
    <property type="entry name" value="PyrK_electron_transfer"/>
</dbReference>
<dbReference type="Proteomes" id="UP001154240">
    <property type="component" value="Unassembled WGS sequence"/>
</dbReference>
<evidence type="ECO:0000313" key="4">
    <source>
        <dbReference type="Proteomes" id="UP001154240"/>
    </source>
</evidence>
<dbReference type="SUPFAM" id="SSF63380">
    <property type="entry name" value="Riboflavin synthase domain-like"/>
    <property type="match status" value="1"/>
</dbReference>
<dbReference type="InterPro" id="IPR012165">
    <property type="entry name" value="Cyt_c3_hydrogenase_gsu"/>
</dbReference>
<evidence type="ECO:0000313" key="3">
    <source>
        <dbReference type="EMBL" id="MDG4475990.1"/>
    </source>
</evidence>
<keyword evidence="1" id="KW-0408">Iron</keyword>
<reference evidence="3" key="1">
    <citation type="journal article" date="2022" name="bioRxiv">
        <title>Thiovibrio frasassiensisgen. nov., sp. nov., an autotrophic, elemental sulfur disproportionating bacterium isolated from sulfidic karst sediment, and proposal of Thiovibrionaceae fam. nov.</title>
        <authorList>
            <person name="Aronson H."/>
            <person name="Thomas C."/>
            <person name="Bhattacharyya M."/>
            <person name="Eckstein S."/>
            <person name="Jensen S."/>
            <person name="Barco R."/>
            <person name="Macalady J."/>
            <person name="Amend J."/>
        </authorList>
    </citation>
    <scope>NUCLEOTIDE SEQUENCE</scope>
    <source>
        <strain evidence="3">RS19-109</strain>
    </source>
</reference>
<dbReference type="InterPro" id="IPR019480">
    <property type="entry name" value="Dihydroorotate_DH_Fe-S-bd"/>
</dbReference>
<feature type="domain" description="FAD-binding FR-type" evidence="2">
    <location>
        <begin position="27"/>
        <end position="127"/>
    </location>
</feature>
<dbReference type="InterPro" id="IPR001433">
    <property type="entry name" value="OxRdtase_FAD/NAD-bd"/>
</dbReference>
<feature type="binding site" evidence="1">
    <location>
        <position position="271"/>
    </location>
    <ligand>
        <name>[2Fe-2S] cluster</name>
        <dbReference type="ChEBI" id="CHEBI:190135"/>
    </ligand>
</feature>
<dbReference type="Gene3D" id="2.40.30.10">
    <property type="entry name" value="Translation factors"/>
    <property type="match status" value="1"/>
</dbReference>
<dbReference type="PANTHER" id="PTHR43513">
    <property type="entry name" value="DIHYDROOROTATE DEHYDROGENASE B (NAD(+)), ELECTRON TRANSFER SUBUNIT"/>
    <property type="match status" value="1"/>
</dbReference>
<evidence type="ECO:0000259" key="2">
    <source>
        <dbReference type="PROSITE" id="PS51384"/>
    </source>
</evidence>
<dbReference type="Pfam" id="PF00970">
    <property type="entry name" value="FAD_binding_6"/>
    <property type="match status" value="1"/>
</dbReference>
<reference evidence="3" key="2">
    <citation type="submission" date="2022-10" db="EMBL/GenBank/DDBJ databases">
        <authorList>
            <person name="Aronson H.S."/>
        </authorList>
    </citation>
    <scope>NUCLEOTIDE SEQUENCE</scope>
    <source>
        <strain evidence="3">RS19-109</strain>
    </source>
</reference>
<dbReference type="GO" id="GO:0051537">
    <property type="term" value="F:2 iron, 2 sulfur cluster binding"/>
    <property type="evidence" value="ECO:0007669"/>
    <property type="project" value="UniProtKB-KW"/>
</dbReference>
<dbReference type="GO" id="GO:0006221">
    <property type="term" value="P:pyrimidine nucleotide biosynthetic process"/>
    <property type="evidence" value="ECO:0007669"/>
    <property type="project" value="InterPro"/>
</dbReference>
<accession>A0A9X4MHK8</accession>
<dbReference type="PIRSF" id="PIRSF006816">
    <property type="entry name" value="Cyc3_hyd_g"/>
    <property type="match status" value="1"/>
</dbReference>
<organism evidence="3 4">
    <name type="scientific">Thiovibrio frasassiensis</name>
    <dbReference type="NCBI Taxonomy" id="2984131"/>
    <lineage>
        <taxon>Bacteria</taxon>
        <taxon>Pseudomonadati</taxon>
        <taxon>Thermodesulfobacteriota</taxon>
        <taxon>Desulfobulbia</taxon>
        <taxon>Desulfobulbales</taxon>
        <taxon>Thiovibrionaceae</taxon>
        <taxon>Thiovibrio</taxon>
    </lineage>
</organism>
<keyword evidence="1" id="KW-0411">Iron-sulfur</keyword>
<dbReference type="PROSITE" id="PS51384">
    <property type="entry name" value="FAD_FR"/>
    <property type="match status" value="1"/>
</dbReference>
<keyword evidence="1" id="KW-0001">2Fe-2S</keyword>
<proteinExistence type="predicted"/>
<dbReference type="Pfam" id="PF00175">
    <property type="entry name" value="NAD_binding_1"/>
    <property type="match status" value="1"/>
</dbReference>
<name>A0A9X4MHK8_9BACT</name>
<feature type="binding site" evidence="1">
    <location>
        <position position="274"/>
    </location>
    <ligand>
        <name>[2Fe-2S] cluster</name>
        <dbReference type="ChEBI" id="CHEBI:190135"/>
    </ligand>
</feature>
<dbReference type="SUPFAM" id="SSF52343">
    <property type="entry name" value="Ferredoxin reductase-like, C-terminal NADP-linked domain"/>
    <property type="match status" value="1"/>
</dbReference>
<dbReference type="PANTHER" id="PTHR43513:SF1">
    <property type="entry name" value="ANAEROBIC SULFITE REDUCTASE SUBUNIT B"/>
    <property type="match status" value="1"/>
</dbReference>
<gene>
    <name evidence="3" type="ORF">OLX77_07445</name>
</gene>
<evidence type="ECO:0000256" key="1">
    <source>
        <dbReference type="PIRSR" id="PIRSR006816-2"/>
    </source>
</evidence>